<reference evidence="5" key="1">
    <citation type="journal article" date="2016" name="Nature">
        <title>Genome evolution in the allotetraploid frog Xenopus laevis.</title>
        <authorList>
            <person name="Session A.M."/>
            <person name="Uno Y."/>
            <person name="Kwon T."/>
            <person name="Chapman J.A."/>
            <person name="Toyoda A."/>
            <person name="Takahashi S."/>
            <person name="Fukui A."/>
            <person name="Hikosaka A."/>
            <person name="Suzuki A."/>
            <person name="Kondo M."/>
            <person name="van Heeringen S.J."/>
            <person name="Quigley I."/>
            <person name="Heinz S."/>
            <person name="Ogino H."/>
            <person name="Ochi H."/>
            <person name="Hellsten U."/>
            <person name="Lyons J.B."/>
            <person name="Simakov O."/>
            <person name="Putnam N."/>
            <person name="Stites J."/>
            <person name="Kuroki Y."/>
            <person name="Tanaka T."/>
            <person name="Michiue T."/>
            <person name="Watanabe M."/>
            <person name="Bogdanovic O."/>
            <person name="Lister R."/>
            <person name="Georgiou G."/>
            <person name="Paranjpe S.S."/>
            <person name="van Kruijsbergen I."/>
            <person name="Shu S."/>
            <person name="Carlson J."/>
            <person name="Kinoshita T."/>
            <person name="Ohta Y."/>
            <person name="Mawaribuchi S."/>
            <person name="Jenkins J."/>
            <person name="Grimwood J."/>
            <person name="Schmutz J."/>
            <person name="Mitros T."/>
            <person name="Mozaffari S.V."/>
            <person name="Suzuki Y."/>
            <person name="Haramoto Y."/>
            <person name="Yamamoto T.S."/>
            <person name="Takagi C."/>
            <person name="Heald R."/>
            <person name="Miller K."/>
            <person name="Haudenschild C."/>
            <person name="Kitzman J."/>
            <person name="Nakayama T."/>
            <person name="Izutsu Y."/>
            <person name="Robert J."/>
            <person name="Fortriede J."/>
            <person name="Burns K."/>
            <person name="Lotay V."/>
            <person name="Karimi K."/>
            <person name="Yasuoka Y."/>
            <person name="Dichmann D.S."/>
            <person name="Flajnik M.F."/>
            <person name="Houston D.W."/>
            <person name="Shendure J."/>
            <person name="DuPasquier L."/>
            <person name="Vize P.D."/>
            <person name="Zorn A.M."/>
            <person name="Ito M."/>
            <person name="Marcotte E.M."/>
            <person name="Wallingford J.B."/>
            <person name="Ito Y."/>
            <person name="Asashima M."/>
            <person name="Ueno N."/>
            <person name="Matsuda Y."/>
            <person name="Veenstra G.J."/>
            <person name="Fujiyama A."/>
            <person name="Harland R.M."/>
            <person name="Taira M."/>
            <person name="Rokhsar D.S."/>
        </authorList>
    </citation>
    <scope>NUCLEOTIDE SEQUENCE [LARGE SCALE GENOMIC DNA]</scope>
    <source>
        <strain evidence="5">J</strain>
    </source>
</reference>
<evidence type="ECO:0000313" key="5">
    <source>
        <dbReference type="Proteomes" id="UP000694892"/>
    </source>
</evidence>
<name>A0A974CMR0_XENLA</name>
<evidence type="ECO:0008006" key="6">
    <source>
        <dbReference type="Google" id="ProtNLM"/>
    </source>
</evidence>
<dbReference type="OMA" id="LQLEWGK"/>
<feature type="transmembrane region" description="Helical" evidence="2">
    <location>
        <begin position="179"/>
        <end position="206"/>
    </location>
</feature>
<keyword evidence="2" id="KW-0472">Membrane</keyword>
<feature type="chain" id="PRO_5037446225" description="Immunoglobulin subtype domain-containing protein" evidence="3">
    <location>
        <begin position="17"/>
        <end position="303"/>
    </location>
</feature>
<evidence type="ECO:0000313" key="4">
    <source>
        <dbReference type="EMBL" id="OCT75501.1"/>
    </source>
</evidence>
<keyword evidence="2" id="KW-1133">Transmembrane helix</keyword>
<feature type="compositionally biased region" description="Polar residues" evidence="1">
    <location>
        <begin position="220"/>
        <end position="233"/>
    </location>
</feature>
<protein>
    <recommendedName>
        <fullName evidence="6">Immunoglobulin subtype domain-containing protein</fullName>
    </recommendedName>
</protein>
<evidence type="ECO:0000256" key="3">
    <source>
        <dbReference type="SAM" id="SignalP"/>
    </source>
</evidence>
<feature type="signal peptide" evidence="3">
    <location>
        <begin position="1"/>
        <end position="16"/>
    </location>
</feature>
<evidence type="ECO:0000256" key="1">
    <source>
        <dbReference type="SAM" id="MobiDB-lite"/>
    </source>
</evidence>
<dbReference type="SUPFAM" id="SSF48726">
    <property type="entry name" value="Immunoglobulin"/>
    <property type="match status" value="1"/>
</dbReference>
<gene>
    <name evidence="4" type="ORF">XELAEV_18030681mg</name>
</gene>
<dbReference type="Proteomes" id="UP000694892">
    <property type="component" value="Chromosome 6L"/>
</dbReference>
<sequence length="303" mass="33984">MMMLIGLLLSCQPASALKRFTLFRHKLTLKAHTRNLIPCRFYADHAIDPSVLQLEWGKVPVGGGKYTPLIHLYGEKEQTFHENSNKYQLFVSLVPTGNCTLIINPTETTDSGVYEFMMKVDDIVFMPASKIKIDVLEAKETSTESRAMRAKEQTTTAATTTTIMTTTEPPATNSSAKKAAVIVVMVMGTILVITSILSGVGIYLYVKLKRKVESGDVENPTVSTPVAQSQSKPSLEIENETLVNAEEETGEEEETDKEETNEEEETDKEESNEEEENEEEENEEEEIEEEENEEEEIEEESET</sequence>
<dbReference type="EMBL" id="CM004476">
    <property type="protein sequence ID" value="OCT75501.1"/>
    <property type="molecule type" value="Genomic_DNA"/>
</dbReference>
<proteinExistence type="predicted"/>
<evidence type="ECO:0000256" key="2">
    <source>
        <dbReference type="SAM" id="Phobius"/>
    </source>
</evidence>
<accession>A0A974CMR0</accession>
<dbReference type="InterPro" id="IPR013783">
    <property type="entry name" value="Ig-like_fold"/>
</dbReference>
<feature type="region of interest" description="Disordered" evidence="1">
    <location>
        <begin position="214"/>
        <end position="303"/>
    </location>
</feature>
<feature type="compositionally biased region" description="Acidic residues" evidence="1">
    <location>
        <begin position="245"/>
        <end position="303"/>
    </location>
</feature>
<dbReference type="InterPro" id="IPR036179">
    <property type="entry name" value="Ig-like_dom_sf"/>
</dbReference>
<keyword evidence="3" id="KW-0732">Signal</keyword>
<dbReference type="Gene3D" id="2.60.40.10">
    <property type="entry name" value="Immunoglobulins"/>
    <property type="match status" value="1"/>
</dbReference>
<organism evidence="4 5">
    <name type="scientific">Xenopus laevis</name>
    <name type="common">African clawed frog</name>
    <dbReference type="NCBI Taxonomy" id="8355"/>
    <lineage>
        <taxon>Eukaryota</taxon>
        <taxon>Metazoa</taxon>
        <taxon>Chordata</taxon>
        <taxon>Craniata</taxon>
        <taxon>Vertebrata</taxon>
        <taxon>Euteleostomi</taxon>
        <taxon>Amphibia</taxon>
        <taxon>Batrachia</taxon>
        <taxon>Anura</taxon>
        <taxon>Pipoidea</taxon>
        <taxon>Pipidae</taxon>
        <taxon>Xenopodinae</taxon>
        <taxon>Xenopus</taxon>
        <taxon>Xenopus</taxon>
    </lineage>
</organism>
<dbReference type="AlphaFoldDB" id="A0A974CMR0"/>
<keyword evidence="2" id="KW-0812">Transmembrane</keyword>